<evidence type="ECO:0000313" key="1">
    <source>
        <dbReference type="EMBL" id="KAG0490720.1"/>
    </source>
</evidence>
<proteinExistence type="predicted"/>
<comment type="caution">
    <text evidence="1">The sequence shown here is derived from an EMBL/GenBank/DDBJ whole genome shotgun (WGS) entry which is preliminary data.</text>
</comment>
<dbReference type="AlphaFoldDB" id="A0A835VBD6"/>
<dbReference type="Proteomes" id="UP000639772">
    <property type="component" value="Chromosome 3"/>
</dbReference>
<name>A0A835VBD6_VANPL</name>
<evidence type="ECO:0000313" key="2">
    <source>
        <dbReference type="Proteomes" id="UP000639772"/>
    </source>
</evidence>
<reference evidence="1 2" key="1">
    <citation type="journal article" date="2020" name="Nat. Food">
        <title>A phased Vanilla planifolia genome enables genetic improvement of flavour and production.</title>
        <authorList>
            <person name="Hasing T."/>
            <person name="Tang H."/>
            <person name="Brym M."/>
            <person name="Khazi F."/>
            <person name="Huang T."/>
            <person name="Chambers A.H."/>
        </authorList>
    </citation>
    <scope>NUCLEOTIDE SEQUENCE [LARGE SCALE GENOMIC DNA]</scope>
    <source>
        <tissue evidence="1">Leaf</tissue>
    </source>
</reference>
<accession>A0A835VBD6</accession>
<organism evidence="1 2">
    <name type="scientific">Vanilla planifolia</name>
    <name type="common">Vanilla</name>
    <dbReference type="NCBI Taxonomy" id="51239"/>
    <lineage>
        <taxon>Eukaryota</taxon>
        <taxon>Viridiplantae</taxon>
        <taxon>Streptophyta</taxon>
        <taxon>Embryophyta</taxon>
        <taxon>Tracheophyta</taxon>
        <taxon>Spermatophyta</taxon>
        <taxon>Magnoliopsida</taxon>
        <taxon>Liliopsida</taxon>
        <taxon>Asparagales</taxon>
        <taxon>Orchidaceae</taxon>
        <taxon>Vanilloideae</taxon>
        <taxon>Vanilleae</taxon>
        <taxon>Vanilla</taxon>
    </lineage>
</organism>
<protein>
    <submittedName>
        <fullName evidence="1">Uncharacterized protein</fullName>
    </submittedName>
</protein>
<dbReference type="EMBL" id="JADCNM010000003">
    <property type="protein sequence ID" value="KAG0490720.1"/>
    <property type="molecule type" value="Genomic_DNA"/>
</dbReference>
<gene>
    <name evidence="1" type="ORF">HPP92_007583</name>
</gene>
<sequence>MPPLRRSFIIPDTSRGSEQKANTLLKLVEYEEEDEDDLGASSEETCRSNLVRSAGSKPFWAV</sequence>